<dbReference type="GeneID" id="117750015"/>
<dbReference type="Gene3D" id="2.60.40.10">
    <property type="entry name" value="Immunoglobulins"/>
    <property type="match status" value="1"/>
</dbReference>
<dbReference type="PANTHER" id="PTHR20859:SF53">
    <property type="entry name" value="INTERLEUKIN-22 RECEPTOR SUBUNIT ALPHA-1"/>
    <property type="match status" value="1"/>
</dbReference>
<dbReference type="AlphaFoldDB" id="A0A8C2WUN0"/>
<feature type="compositionally biased region" description="Polar residues" evidence="1">
    <location>
        <begin position="361"/>
        <end position="379"/>
    </location>
</feature>
<dbReference type="Pfam" id="PF01108">
    <property type="entry name" value="Tissue_fac"/>
    <property type="match status" value="1"/>
</dbReference>
<feature type="region of interest" description="Disordered" evidence="1">
    <location>
        <begin position="458"/>
        <end position="480"/>
    </location>
</feature>
<feature type="chain" id="PRO_5034992201" evidence="3">
    <location>
        <begin position="17"/>
        <end position="480"/>
    </location>
</feature>
<dbReference type="RefSeq" id="XP_034416743.1">
    <property type="nucleotide sequence ID" value="XM_034560852.1"/>
</dbReference>
<keyword evidence="2" id="KW-0472">Membrane</keyword>
<gene>
    <name evidence="6" type="primary">LOC117750015</name>
</gene>
<dbReference type="GO" id="GO:0004896">
    <property type="term" value="F:cytokine receptor activity"/>
    <property type="evidence" value="ECO:0007669"/>
    <property type="project" value="TreeGrafter"/>
</dbReference>
<evidence type="ECO:0000256" key="2">
    <source>
        <dbReference type="SAM" id="Phobius"/>
    </source>
</evidence>
<dbReference type="PANTHER" id="PTHR20859">
    <property type="entry name" value="INTERFERON/INTERLEUKIN RECEPTOR"/>
    <property type="match status" value="1"/>
</dbReference>
<keyword evidence="2" id="KW-1133">Transmembrane helix</keyword>
<feature type="region of interest" description="Disordered" evidence="1">
    <location>
        <begin position="360"/>
        <end position="396"/>
    </location>
</feature>
<feature type="domain" description="Interferon/interleukin receptor" evidence="5">
    <location>
        <begin position="119"/>
        <end position="214"/>
    </location>
</feature>
<dbReference type="Proteomes" id="UP000694565">
    <property type="component" value="Unplaced"/>
</dbReference>
<feature type="domain" description="Fibronectin type-III" evidence="4">
    <location>
        <begin position="5"/>
        <end position="106"/>
    </location>
</feature>
<feature type="region of interest" description="Disordered" evidence="1">
    <location>
        <begin position="282"/>
        <end position="316"/>
    </location>
</feature>
<dbReference type="GeneTree" id="ENSGT00510000048978"/>
<evidence type="ECO:0000256" key="3">
    <source>
        <dbReference type="SAM" id="SignalP"/>
    </source>
</evidence>
<evidence type="ECO:0000256" key="1">
    <source>
        <dbReference type="SAM" id="MobiDB-lite"/>
    </source>
</evidence>
<dbReference type="SUPFAM" id="SSF49265">
    <property type="entry name" value="Fibronectin type III"/>
    <property type="match status" value="2"/>
</dbReference>
<reference evidence="6" key="1">
    <citation type="submission" date="2025-08" db="UniProtKB">
        <authorList>
            <consortium name="Ensembl"/>
        </authorList>
    </citation>
    <scope>IDENTIFICATION</scope>
</reference>
<protein>
    <submittedName>
        <fullName evidence="6">Uncharacterized protein</fullName>
    </submittedName>
</protein>
<dbReference type="InterPro" id="IPR003961">
    <property type="entry name" value="FN3_dom"/>
</dbReference>
<dbReference type="InterPro" id="IPR050650">
    <property type="entry name" value="Type-II_Cytokine-TF_Rcpt"/>
</dbReference>
<accession>A0A8C2WUN0</accession>
<keyword evidence="2" id="KW-0812">Transmembrane</keyword>
<evidence type="ECO:0000313" key="7">
    <source>
        <dbReference type="Proteomes" id="UP000694565"/>
    </source>
</evidence>
<dbReference type="KEGG" id="clum:117750015"/>
<evidence type="ECO:0000259" key="4">
    <source>
        <dbReference type="Pfam" id="PF01108"/>
    </source>
</evidence>
<keyword evidence="7" id="KW-1185">Reference proteome</keyword>
<dbReference type="RefSeq" id="XP_034416740.1">
    <property type="nucleotide sequence ID" value="XM_034560849.1"/>
</dbReference>
<dbReference type="Ensembl" id="ENSCLMT00005008132.1">
    <property type="protein sequence ID" value="ENSCLMP00005007618.1"/>
    <property type="gene ID" value="ENSCLMG00005004126.1"/>
</dbReference>
<dbReference type="Pfam" id="PF09294">
    <property type="entry name" value="Interfer-bind"/>
    <property type="match status" value="1"/>
</dbReference>
<reference evidence="6" key="2">
    <citation type="submission" date="2025-09" db="UniProtKB">
        <authorList>
            <consortium name="Ensembl"/>
        </authorList>
    </citation>
    <scope>IDENTIFICATION</scope>
</reference>
<proteinExistence type="predicted"/>
<keyword evidence="3" id="KW-0732">Signal</keyword>
<feature type="signal peptide" evidence="3">
    <location>
        <begin position="1"/>
        <end position="16"/>
    </location>
</feature>
<dbReference type="GO" id="GO:0005886">
    <property type="term" value="C:plasma membrane"/>
    <property type="evidence" value="ECO:0007669"/>
    <property type="project" value="TreeGrafter"/>
</dbReference>
<dbReference type="InterPro" id="IPR013783">
    <property type="entry name" value="Ig-like_fold"/>
</dbReference>
<sequence length="480" mass="52943">MTALVWMLAWLPHVLSAMSELPKLFNPTLNSSHFIHMLKWEPRPGTPTGVYYHVTVTTERGTAWVPVVGCEHVQHPLVCNLTEAFSDPKQLYFTEIKELLKAQVSQTVILPGFKPIEDTQLDLPLLTVTPCGADLCVDLQPPMEHLREIYDSLNYKLRIKTNNAEKLQWFTNTQSLRRQVVKDMASGRRYCVSVCFSQGLVSRESNYSQPVCASILGHYTADPWISATLCLLVLCGLVVVALLGYTGFIYPRRPLPLILRSIHHLEDIRVIPFCSLSSSLLNVEPTPPSSGEKKSNQTSDESDGESVTDSTGGRRGVGYEMPLGNNLLFSSSSSSLSALLSPEPEPLISRDTHSNAGLDEAQSTHTASLSDSLTISDTVCGTEGPIPPKEEEGRKVVKEGGNQDVDLHTLTFGRLEEEGEEVGKSHFDLEIEPESSFASEASRTRDSKEVVIGTVSCSVEEEEEEEEDVDFGYMGRPCAN</sequence>
<dbReference type="RefSeq" id="XP_034416742.1">
    <property type="nucleotide sequence ID" value="XM_034560851.1"/>
</dbReference>
<evidence type="ECO:0000259" key="5">
    <source>
        <dbReference type="Pfam" id="PF09294"/>
    </source>
</evidence>
<dbReference type="RefSeq" id="XP_034416741.1">
    <property type="nucleotide sequence ID" value="XM_034560850.1"/>
</dbReference>
<dbReference type="OrthoDB" id="10031784at2759"/>
<dbReference type="InterPro" id="IPR015373">
    <property type="entry name" value="Interferon/interleukin_rcp_dom"/>
</dbReference>
<feature type="compositionally biased region" description="Acidic residues" evidence="1">
    <location>
        <begin position="459"/>
        <end position="470"/>
    </location>
</feature>
<evidence type="ECO:0000313" key="6">
    <source>
        <dbReference type="Ensembl" id="ENSCLMP00005007618.1"/>
    </source>
</evidence>
<feature type="transmembrane region" description="Helical" evidence="2">
    <location>
        <begin position="224"/>
        <end position="250"/>
    </location>
</feature>
<organism evidence="6 7">
    <name type="scientific">Cyclopterus lumpus</name>
    <name type="common">Lumpsucker</name>
    <dbReference type="NCBI Taxonomy" id="8103"/>
    <lineage>
        <taxon>Eukaryota</taxon>
        <taxon>Metazoa</taxon>
        <taxon>Chordata</taxon>
        <taxon>Craniata</taxon>
        <taxon>Vertebrata</taxon>
        <taxon>Euteleostomi</taxon>
        <taxon>Actinopterygii</taxon>
        <taxon>Neopterygii</taxon>
        <taxon>Teleostei</taxon>
        <taxon>Neoteleostei</taxon>
        <taxon>Acanthomorphata</taxon>
        <taxon>Eupercaria</taxon>
        <taxon>Perciformes</taxon>
        <taxon>Cottioidei</taxon>
        <taxon>Cottales</taxon>
        <taxon>Cyclopteridae</taxon>
        <taxon>Cyclopterus</taxon>
    </lineage>
</organism>
<dbReference type="InterPro" id="IPR036116">
    <property type="entry name" value="FN3_sf"/>
</dbReference>
<name>A0A8C2WUN0_CYCLU</name>